<feature type="domain" description="DUF7924" evidence="2">
    <location>
        <begin position="235"/>
        <end position="473"/>
    </location>
</feature>
<dbReference type="GeneID" id="8507834"/>
<dbReference type="RefSeq" id="XP_002629334.1">
    <property type="nucleotide sequence ID" value="XM_002629288.2"/>
</dbReference>
<evidence type="ECO:0000256" key="1">
    <source>
        <dbReference type="SAM" id="MobiDB-lite"/>
    </source>
</evidence>
<dbReference type="PANTHER" id="PTHR42470:SF2">
    <property type="match status" value="1"/>
</dbReference>
<dbReference type="Proteomes" id="UP000002038">
    <property type="component" value="Unassembled WGS sequence"/>
</dbReference>
<dbReference type="KEGG" id="bgh:BDBG_00580"/>
<gene>
    <name evidence="3" type="ORF">BDBG_00580</name>
</gene>
<dbReference type="InterPro" id="IPR057684">
    <property type="entry name" value="DUF7924"/>
</dbReference>
<feature type="region of interest" description="Disordered" evidence="1">
    <location>
        <begin position="1"/>
        <end position="31"/>
    </location>
</feature>
<feature type="region of interest" description="Disordered" evidence="1">
    <location>
        <begin position="514"/>
        <end position="550"/>
    </location>
</feature>
<organism evidence="3 4">
    <name type="scientific">Blastomyces gilchristii (strain SLH14081)</name>
    <name type="common">Blastomyces dermatitidis</name>
    <dbReference type="NCBI Taxonomy" id="559298"/>
    <lineage>
        <taxon>Eukaryota</taxon>
        <taxon>Fungi</taxon>
        <taxon>Dikarya</taxon>
        <taxon>Ascomycota</taxon>
        <taxon>Pezizomycotina</taxon>
        <taxon>Eurotiomycetes</taxon>
        <taxon>Eurotiomycetidae</taxon>
        <taxon>Onygenales</taxon>
        <taxon>Ajellomycetaceae</taxon>
        <taxon>Blastomyces</taxon>
    </lineage>
</organism>
<evidence type="ECO:0000313" key="3">
    <source>
        <dbReference type="EMBL" id="OAT03923.1"/>
    </source>
</evidence>
<dbReference type="Pfam" id="PF25545">
    <property type="entry name" value="DUF7924"/>
    <property type="match status" value="1"/>
</dbReference>
<dbReference type="OrthoDB" id="4176996at2759"/>
<dbReference type="EMBL" id="GG657448">
    <property type="protein sequence ID" value="OAT03923.1"/>
    <property type="molecule type" value="Genomic_DNA"/>
</dbReference>
<proteinExistence type="predicted"/>
<feature type="region of interest" description="Disordered" evidence="1">
    <location>
        <begin position="161"/>
        <end position="181"/>
    </location>
</feature>
<feature type="region of interest" description="Disordered" evidence="1">
    <location>
        <begin position="48"/>
        <end position="110"/>
    </location>
</feature>
<dbReference type="AlphaFoldDB" id="A0A179U874"/>
<sequence>MASWPKRQHVCRGKKEPHGKHRYGRPHPLSRRITRLCNTHQADECDIEQRVLSPPTTNRPGGTLLHEHNRKRKQVEPLQRPLERFRKRRRVGHSPPDEKAGDGRRNETNYPLTHLSNKRLRTDSCVKYWLLHNYRWPKQSLECDSMESFLARPKTLSLRRTKSSASLSVASESSSRGAKSSPYCDKNCELFLETKRSFLYEHEDGISYESRTLCRQLLENTPKVPRGTRFDDDVFESTCRRVQRKNETGVSILITELIVPFAEDTIYSHNVKFPRFIESFNEGWDSSIPLDDVQRLPQSGQLQRFRLPRPQPDHAVGFARQSFTEGHLKKLAPFVGEIGDTSFFLGTAYMYFPFLTSEVKCGKVALDTADRQNAHSMTLSVRGIVKLFRLVKREKELHQEVQGFSVSHDHCSVRIYGHYPVIDGEETTYYRHTIHKFDFTALDGKEKWTCYRFIVSVYGDWAPSHFKKLCAAIDELPEFKPEELQQSEQSLLEATTGLSQEIGAVGLGSSFTSQLEEECEPLPTSRNDDLGNLWPNEKKSKQGVPRKRRK</sequence>
<evidence type="ECO:0000259" key="2">
    <source>
        <dbReference type="Pfam" id="PF25545"/>
    </source>
</evidence>
<feature type="compositionally biased region" description="Low complexity" evidence="1">
    <location>
        <begin position="163"/>
        <end position="181"/>
    </location>
</feature>
<evidence type="ECO:0000313" key="4">
    <source>
        <dbReference type="Proteomes" id="UP000002038"/>
    </source>
</evidence>
<name>A0A179U874_BLAGS</name>
<keyword evidence="4" id="KW-1185">Reference proteome</keyword>
<accession>A0A179U874</accession>
<feature type="compositionally biased region" description="Basic and acidic residues" evidence="1">
    <location>
        <begin position="95"/>
        <end position="107"/>
    </location>
</feature>
<protein>
    <recommendedName>
        <fullName evidence="2">DUF7924 domain-containing protein</fullName>
    </recommendedName>
</protein>
<dbReference type="PANTHER" id="PTHR42470">
    <property type="entry name" value="VAST DOMAIN-CONTAINING PROTEIN"/>
    <property type="match status" value="1"/>
</dbReference>
<reference evidence="4" key="1">
    <citation type="journal article" date="2015" name="PLoS Genet.">
        <title>The dynamic genome and transcriptome of the human fungal pathogen Blastomyces and close relative Emmonsia.</title>
        <authorList>
            <person name="Munoz J.F."/>
            <person name="Gauthier G.M."/>
            <person name="Desjardins C.A."/>
            <person name="Gallo J.E."/>
            <person name="Holder J."/>
            <person name="Sullivan T.D."/>
            <person name="Marty A.J."/>
            <person name="Carmen J.C."/>
            <person name="Chen Z."/>
            <person name="Ding L."/>
            <person name="Gujja S."/>
            <person name="Magrini V."/>
            <person name="Misas E."/>
            <person name="Mitreva M."/>
            <person name="Priest M."/>
            <person name="Saif S."/>
            <person name="Whiston E.A."/>
            <person name="Young S."/>
            <person name="Zeng Q."/>
            <person name="Goldman W.E."/>
            <person name="Mardis E.R."/>
            <person name="Taylor J.W."/>
            <person name="McEwen J.G."/>
            <person name="Clay O.K."/>
            <person name="Klein B.S."/>
            <person name="Cuomo C.A."/>
        </authorList>
    </citation>
    <scope>NUCLEOTIDE SEQUENCE [LARGE SCALE GENOMIC DNA]</scope>
    <source>
        <strain evidence="4">SLH14081</strain>
    </source>
</reference>
<dbReference type="VEuPathDB" id="FungiDB:BDBG_00580"/>